<keyword evidence="2" id="KW-0488">Methylation</keyword>
<dbReference type="PROSITE" id="PS00409">
    <property type="entry name" value="PROKAR_NTER_METHYL"/>
    <property type="match status" value="1"/>
</dbReference>
<dbReference type="SUPFAM" id="SSF54523">
    <property type="entry name" value="Pili subunits"/>
    <property type="match status" value="1"/>
</dbReference>
<reference evidence="7" key="1">
    <citation type="journal article" date="2020" name="mSystems">
        <title>Genome- and Community-Level Interaction Insights into Carbon Utilization and Element Cycling Functions of Hydrothermarchaeota in Hydrothermal Sediment.</title>
        <authorList>
            <person name="Zhou Z."/>
            <person name="Liu Y."/>
            <person name="Xu W."/>
            <person name="Pan J."/>
            <person name="Luo Z.H."/>
            <person name="Li M."/>
        </authorList>
    </citation>
    <scope>NUCLEOTIDE SEQUENCE [LARGE SCALE GENOMIC DNA]</scope>
    <source>
        <strain evidence="7">SpSt-418</strain>
    </source>
</reference>
<comment type="subcellular location">
    <subcellularLocation>
        <location evidence="1">Membrane</location>
        <topology evidence="1">Single-pass membrane protein</topology>
    </subcellularLocation>
</comment>
<evidence type="ECO:0000256" key="6">
    <source>
        <dbReference type="SAM" id="Phobius"/>
    </source>
</evidence>
<accession>A0A7C3KF69</accession>
<keyword evidence="5 6" id="KW-0472">Membrane</keyword>
<comment type="caution">
    <text evidence="7">The sequence shown here is derived from an EMBL/GenBank/DDBJ whole genome shotgun (WGS) entry which is preliminary data.</text>
</comment>
<dbReference type="InterPro" id="IPR002416">
    <property type="entry name" value="T2SS_protein-GspH"/>
</dbReference>
<organism evidence="7">
    <name type="scientific">Oscillatoriales cyanobacterium SpSt-418</name>
    <dbReference type="NCBI Taxonomy" id="2282169"/>
    <lineage>
        <taxon>Bacteria</taxon>
        <taxon>Bacillati</taxon>
        <taxon>Cyanobacteriota</taxon>
        <taxon>Cyanophyceae</taxon>
        <taxon>Oscillatoriophycideae</taxon>
        <taxon>Oscillatoriales</taxon>
    </lineage>
</organism>
<evidence type="ECO:0000256" key="1">
    <source>
        <dbReference type="ARBA" id="ARBA00004167"/>
    </source>
</evidence>
<name>A0A7C3KF69_9CYAN</name>
<dbReference type="GO" id="GO:0016020">
    <property type="term" value="C:membrane"/>
    <property type="evidence" value="ECO:0007669"/>
    <property type="project" value="UniProtKB-SubCell"/>
</dbReference>
<gene>
    <name evidence="7" type="ORF">ENR64_14535</name>
</gene>
<dbReference type="AlphaFoldDB" id="A0A7C3KF69"/>
<evidence type="ECO:0000313" key="7">
    <source>
        <dbReference type="EMBL" id="HFM98943.1"/>
    </source>
</evidence>
<dbReference type="PRINTS" id="PR00885">
    <property type="entry name" value="BCTERIALGSPH"/>
</dbReference>
<evidence type="ECO:0000256" key="2">
    <source>
        <dbReference type="ARBA" id="ARBA00022481"/>
    </source>
</evidence>
<dbReference type="NCBIfam" id="TIGR02532">
    <property type="entry name" value="IV_pilin_GFxxxE"/>
    <property type="match status" value="1"/>
</dbReference>
<keyword evidence="3 6" id="KW-0812">Transmembrane</keyword>
<protein>
    <submittedName>
        <fullName evidence="7">Prepilin-type N-terminal cleavage/methylation domain-containing protein</fullName>
    </submittedName>
</protein>
<dbReference type="InterPro" id="IPR045584">
    <property type="entry name" value="Pilin-like"/>
</dbReference>
<dbReference type="GO" id="GO:0015627">
    <property type="term" value="C:type II protein secretion system complex"/>
    <property type="evidence" value="ECO:0007669"/>
    <property type="project" value="InterPro"/>
</dbReference>
<dbReference type="GO" id="GO:0015628">
    <property type="term" value="P:protein secretion by the type II secretion system"/>
    <property type="evidence" value="ECO:0007669"/>
    <property type="project" value="InterPro"/>
</dbReference>
<dbReference type="Pfam" id="PF07963">
    <property type="entry name" value="N_methyl"/>
    <property type="match status" value="1"/>
</dbReference>
<proteinExistence type="predicted"/>
<dbReference type="EMBL" id="DSRU01000215">
    <property type="protein sequence ID" value="HFM98943.1"/>
    <property type="molecule type" value="Genomic_DNA"/>
</dbReference>
<evidence type="ECO:0000256" key="3">
    <source>
        <dbReference type="ARBA" id="ARBA00022692"/>
    </source>
</evidence>
<sequence length="184" mass="20810">MKIYFFAGDRDGRKRRSPRGFTLLEVLVVILLIGILAVIVAPAWTAFFDRQSLKIATEQVYQGMRDAQGTARRQKVDWEACFRKVDGQTQWTTHAQGSSVSESDWRTLEPKLELDEDATTIRKLTLQGQTVYRVEFSHKGHVAGQLGRVTLKLKKQPTPKRCVIFSTLLGNLRLGETSSAKKCN</sequence>
<feature type="transmembrane region" description="Helical" evidence="6">
    <location>
        <begin position="21"/>
        <end position="44"/>
    </location>
</feature>
<dbReference type="InterPro" id="IPR012902">
    <property type="entry name" value="N_methyl_site"/>
</dbReference>
<evidence type="ECO:0000256" key="4">
    <source>
        <dbReference type="ARBA" id="ARBA00022989"/>
    </source>
</evidence>
<dbReference type="Gene3D" id="3.30.700.10">
    <property type="entry name" value="Glycoprotein, Type 4 Pilin"/>
    <property type="match status" value="1"/>
</dbReference>
<evidence type="ECO:0000256" key="5">
    <source>
        <dbReference type="ARBA" id="ARBA00023136"/>
    </source>
</evidence>
<keyword evidence="4 6" id="KW-1133">Transmembrane helix</keyword>